<dbReference type="GO" id="GO:0006310">
    <property type="term" value="P:DNA recombination"/>
    <property type="evidence" value="ECO:0007669"/>
    <property type="project" value="UniProtKB-KW"/>
</dbReference>
<dbReference type="InterPro" id="IPR002104">
    <property type="entry name" value="Integrase_catalytic"/>
</dbReference>
<comment type="caution">
    <text evidence="5">The sequence shown here is derived from an EMBL/GenBank/DDBJ whole genome shotgun (WGS) entry which is preliminary data.</text>
</comment>
<name>A0AAV3GGC6_ENTFL</name>
<dbReference type="EMBL" id="ALZR01000141">
    <property type="protein sequence ID" value="EJV12086.1"/>
    <property type="molecule type" value="Genomic_DNA"/>
</dbReference>
<sequence length="391" mass="45962">MYSIRHSKLNIGGDIMASIKKLKSGWQYRVSYKDKDGRYKTKSGNGFSTKKEAQLAASEIEARYSKGYSLKEGEKLFNEYFRNWFEVYRKGKLSQDNDGDIRRAVDFSERYFPDTKLKELTRQEYQKALNDYGETHATASVKKHHTYMRAALKDALEEGIIHRDPTYRVQAIGKKNPKHEELKYLNYQESIHLVHEILEGIKPTYTSRFIILFGIATGCRFSEIIGMTWDCIDFKNKTVKVNKTWDYKYTHTFSNTKNYQSKRIITIDDDTLDLLKKLQLHQKEYYLKSGLRNENNLVFLNDNMELISNTAVNKILRKFCRKISTKELTCHGLRHTHASIMLYKGINIKYVSRRLGHKDIVTTLQTYQHILDEMEQKESNAVNEVMKQMYV</sequence>
<evidence type="ECO:0000256" key="1">
    <source>
        <dbReference type="ARBA" id="ARBA00008857"/>
    </source>
</evidence>
<dbReference type="PANTHER" id="PTHR30349:SF64">
    <property type="entry name" value="PROPHAGE INTEGRASE INTD-RELATED"/>
    <property type="match status" value="1"/>
</dbReference>
<dbReference type="Proteomes" id="UP000004117">
    <property type="component" value="Unassembled WGS sequence"/>
</dbReference>
<gene>
    <name evidence="5" type="ORF">HMPREF1336_03368</name>
</gene>
<protein>
    <submittedName>
        <fullName evidence="5">Site-specific recombinase, phage integrase family</fullName>
    </submittedName>
</protein>
<dbReference type="CDD" id="cd01189">
    <property type="entry name" value="INT_ICEBs1_C_like"/>
    <property type="match status" value="1"/>
</dbReference>
<organism evidence="5 6">
    <name type="scientific">Enterococcus faecalis ERV63</name>
    <dbReference type="NCBI Taxonomy" id="1134793"/>
    <lineage>
        <taxon>Bacteria</taxon>
        <taxon>Bacillati</taxon>
        <taxon>Bacillota</taxon>
        <taxon>Bacilli</taxon>
        <taxon>Lactobacillales</taxon>
        <taxon>Enterococcaceae</taxon>
        <taxon>Enterococcus</taxon>
    </lineage>
</organism>
<dbReference type="SUPFAM" id="SSF56349">
    <property type="entry name" value="DNA breaking-rejoining enzymes"/>
    <property type="match status" value="1"/>
</dbReference>
<proteinExistence type="inferred from homology"/>
<feature type="domain" description="Tyr recombinase" evidence="4">
    <location>
        <begin position="180"/>
        <end position="381"/>
    </location>
</feature>
<keyword evidence="2" id="KW-0238">DNA-binding</keyword>
<evidence type="ECO:0000313" key="5">
    <source>
        <dbReference type="EMBL" id="EJV12086.1"/>
    </source>
</evidence>
<dbReference type="AlphaFoldDB" id="A0AAV3GGC6"/>
<evidence type="ECO:0000256" key="2">
    <source>
        <dbReference type="ARBA" id="ARBA00023125"/>
    </source>
</evidence>
<evidence type="ECO:0000256" key="3">
    <source>
        <dbReference type="ARBA" id="ARBA00023172"/>
    </source>
</evidence>
<dbReference type="GO" id="GO:0015074">
    <property type="term" value="P:DNA integration"/>
    <property type="evidence" value="ECO:0007669"/>
    <property type="project" value="InterPro"/>
</dbReference>
<dbReference type="Pfam" id="PF00589">
    <property type="entry name" value="Phage_integrase"/>
    <property type="match status" value="1"/>
</dbReference>
<dbReference type="InterPro" id="IPR010998">
    <property type="entry name" value="Integrase_recombinase_N"/>
</dbReference>
<dbReference type="Gene3D" id="1.10.443.10">
    <property type="entry name" value="Intergrase catalytic core"/>
    <property type="match status" value="1"/>
</dbReference>
<dbReference type="PROSITE" id="PS51898">
    <property type="entry name" value="TYR_RECOMBINASE"/>
    <property type="match status" value="1"/>
</dbReference>
<dbReference type="Gene3D" id="1.10.150.130">
    <property type="match status" value="1"/>
</dbReference>
<dbReference type="PANTHER" id="PTHR30349">
    <property type="entry name" value="PHAGE INTEGRASE-RELATED"/>
    <property type="match status" value="1"/>
</dbReference>
<comment type="similarity">
    <text evidence="1">Belongs to the 'phage' integrase family.</text>
</comment>
<dbReference type="InterPro" id="IPR013762">
    <property type="entry name" value="Integrase-like_cat_sf"/>
</dbReference>
<evidence type="ECO:0000313" key="6">
    <source>
        <dbReference type="Proteomes" id="UP000004117"/>
    </source>
</evidence>
<dbReference type="InterPro" id="IPR050090">
    <property type="entry name" value="Tyrosine_recombinase_XerCD"/>
</dbReference>
<keyword evidence="3" id="KW-0233">DNA recombination</keyword>
<reference evidence="5 6" key="1">
    <citation type="submission" date="2012-04" db="EMBL/GenBank/DDBJ databases">
        <authorList>
            <person name="Weinstock G."/>
            <person name="Sodergren E."/>
            <person name="Lobos E.A."/>
            <person name="Fulton L."/>
            <person name="Fulton R."/>
            <person name="Courtney L."/>
            <person name="Fronick C."/>
            <person name="O'Laughlin M."/>
            <person name="Godfrey J."/>
            <person name="Wilson R.M."/>
            <person name="Miner T."/>
            <person name="Farmer C."/>
            <person name="Delehaunty K."/>
            <person name="Cordes M."/>
            <person name="Minx P."/>
            <person name="Tomlinson C."/>
            <person name="Chen J."/>
            <person name="Wollam A."/>
            <person name="Pepin K.H."/>
            <person name="Bhonagiri V."/>
            <person name="Zhang X."/>
            <person name="Suruliraj S."/>
            <person name="Warren W."/>
            <person name="Mitreva M."/>
            <person name="Mardis E.R."/>
            <person name="Wilson R.K."/>
        </authorList>
    </citation>
    <scope>NUCLEOTIDE SEQUENCE [LARGE SCALE GENOMIC DNA]</scope>
    <source>
        <strain evidence="5 6">ERV63</strain>
    </source>
</reference>
<dbReference type="GO" id="GO:0003677">
    <property type="term" value="F:DNA binding"/>
    <property type="evidence" value="ECO:0007669"/>
    <property type="project" value="UniProtKB-KW"/>
</dbReference>
<dbReference type="InterPro" id="IPR028259">
    <property type="entry name" value="AP2-like_int_N"/>
</dbReference>
<dbReference type="InterPro" id="IPR011010">
    <property type="entry name" value="DNA_brk_join_enz"/>
</dbReference>
<dbReference type="Pfam" id="PF14657">
    <property type="entry name" value="Arm-DNA-bind_4"/>
    <property type="match status" value="1"/>
</dbReference>
<accession>A0AAV3GGC6</accession>
<evidence type="ECO:0000259" key="4">
    <source>
        <dbReference type="PROSITE" id="PS51898"/>
    </source>
</evidence>